<sequence length="684" mass="73271">MSQSPSSPEPTQDAQLDWPDGQPYSRQFGDVYFSRDDGLNETRHVFLHHNALAERWQALQQPHFTIAETGFGTGLNFLCAWQLWRAQAPASARLHFISTERYPLSHDDLQQALALWPELHSYSQALLAQYQMLAPGWHRLQFDQGRVLLTLLIGDALTTLPGLHAGGGSCVSAGLNSSLKFGIDAWFLDGFAPSRNPDLWQAPLFAQMARLSHAGTTFATFTSAGLVKRGLSEAGFSVRKVAGFGRKREMLCGHYAATTTVHNHTPSARRAIVIGGGVSGTASAHALALRGWQVTLIERHAALAQEASGNPLGMLYPKLTGQDTPLGRLALHAYTFTLRLLQTLNLPADAHARCGLLQLAHRGTQEPEPGQDKGQQPGNGKHQARLDAIAARGLPQTLVQRVDAATASHIAGIPLQHEALYFPAAGWVDPAALCTALAAQPGISTLTCSAALALHQTADGWQLQTSTGVQLEADMVVVANANDCKAFTQTAALPLRPVRGQLSFVPATEASLALKTVLCSDGYISPARAGYHCLGATFVGYETSTEVTEADHLANLDMLQRSAPVMHAALAGKAMQGRAALRCASPDYLPLAGPMLDLAALQCKVPRHSAHPSSLPWLQGLYVNVGQGSKGLIQAPLCAEWIASHASGEPAPMDTGLLAALSPNRFALRELGLKRITQHLHDET</sequence>
<dbReference type="PANTHER" id="PTHR13847">
    <property type="entry name" value="SARCOSINE DEHYDROGENASE-RELATED"/>
    <property type="match status" value="1"/>
</dbReference>
<keyword evidence="7 10" id="KW-0274">FAD</keyword>
<accession>A0A3N0V612</accession>
<comment type="caution">
    <text evidence="14">The sequence shown here is derived from an EMBL/GenBank/DDBJ whole genome shotgun (WGS) entry which is preliminary data.</text>
</comment>
<keyword evidence="6 10" id="KW-0819">tRNA processing</keyword>
<feature type="compositionally biased region" description="Polar residues" evidence="11">
    <location>
        <begin position="1"/>
        <end position="14"/>
    </location>
</feature>
<keyword evidence="3 10" id="KW-0285">Flavoprotein</keyword>
<evidence type="ECO:0000256" key="10">
    <source>
        <dbReference type="HAMAP-Rule" id="MF_01102"/>
    </source>
</evidence>
<reference evidence="14 15" key="1">
    <citation type="submission" date="2018-10" db="EMBL/GenBank/DDBJ databases">
        <authorList>
            <person name="Chen W.-M."/>
        </authorList>
    </citation>
    <scope>NUCLEOTIDE SEQUENCE [LARGE SCALE GENOMIC DNA]</scope>
    <source>
        <strain evidence="14 15">H-5</strain>
    </source>
</reference>
<keyword evidence="15" id="KW-1185">Reference proteome</keyword>
<keyword evidence="8 10" id="KW-0560">Oxidoreductase</keyword>
<evidence type="ECO:0000256" key="11">
    <source>
        <dbReference type="SAM" id="MobiDB-lite"/>
    </source>
</evidence>
<evidence type="ECO:0000256" key="2">
    <source>
        <dbReference type="ARBA" id="ARBA00022603"/>
    </source>
</evidence>
<dbReference type="SUPFAM" id="SSF54373">
    <property type="entry name" value="FAD-linked reductases, C-terminal domain"/>
    <property type="match status" value="1"/>
</dbReference>
<protein>
    <recommendedName>
        <fullName evidence="10">tRNA 5-methylaminomethyl-2-thiouridine biosynthesis bifunctional protein MnmC</fullName>
        <shortName evidence="10">tRNA mnm(5)s(2)U biosynthesis bifunctional protein</shortName>
    </recommendedName>
    <domain>
        <recommendedName>
            <fullName evidence="10">tRNA (mnm(5)s(2)U34)-methyltransferase</fullName>
            <ecNumber evidence="10">2.1.1.61</ecNumber>
        </recommendedName>
    </domain>
    <domain>
        <recommendedName>
            <fullName evidence="10">FAD-dependent cmnm(5)s(2)U34 oxidoreductase</fullName>
            <ecNumber evidence="10">1.5.-.-</ecNumber>
        </recommendedName>
    </domain>
</protein>
<dbReference type="InterPro" id="IPR029063">
    <property type="entry name" value="SAM-dependent_MTases_sf"/>
</dbReference>
<dbReference type="Gene3D" id="3.50.50.60">
    <property type="entry name" value="FAD/NAD(P)-binding domain"/>
    <property type="match status" value="1"/>
</dbReference>
<dbReference type="EC" id="2.1.1.61" evidence="10"/>
<feature type="region of interest" description="Disordered" evidence="11">
    <location>
        <begin position="364"/>
        <end position="383"/>
    </location>
</feature>
<evidence type="ECO:0000256" key="8">
    <source>
        <dbReference type="ARBA" id="ARBA00023002"/>
    </source>
</evidence>
<dbReference type="EC" id="1.5.-.-" evidence="10"/>
<dbReference type="InterPro" id="IPR008471">
    <property type="entry name" value="MnmC-like_methylTransf"/>
</dbReference>
<organism evidence="14 15">
    <name type="scientific">Pseudomethylobacillus aquaticus</name>
    <dbReference type="NCBI Taxonomy" id="2676064"/>
    <lineage>
        <taxon>Bacteria</taxon>
        <taxon>Pseudomonadati</taxon>
        <taxon>Pseudomonadota</taxon>
        <taxon>Betaproteobacteria</taxon>
        <taxon>Nitrosomonadales</taxon>
        <taxon>Methylophilaceae</taxon>
        <taxon>Pseudomethylobacillus</taxon>
    </lineage>
</organism>
<evidence type="ECO:0000256" key="3">
    <source>
        <dbReference type="ARBA" id="ARBA00022630"/>
    </source>
</evidence>
<evidence type="ECO:0000256" key="5">
    <source>
        <dbReference type="ARBA" id="ARBA00022691"/>
    </source>
</evidence>
<dbReference type="NCBIfam" id="NF002481">
    <property type="entry name" value="PRK01747.1-2"/>
    <property type="match status" value="1"/>
</dbReference>
<dbReference type="Gene3D" id="3.40.50.150">
    <property type="entry name" value="Vaccinia Virus protein VP39"/>
    <property type="match status" value="1"/>
</dbReference>
<dbReference type="GO" id="GO:0004808">
    <property type="term" value="F:tRNA (5-methylaminomethyl-2-thiouridylate)(34)-methyltransferase activity"/>
    <property type="evidence" value="ECO:0007669"/>
    <property type="project" value="UniProtKB-EC"/>
</dbReference>
<keyword evidence="5 10" id="KW-0949">S-adenosyl-L-methionine</keyword>
<evidence type="ECO:0000256" key="9">
    <source>
        <dbReference type="ARBA" id="ARBA00023268"/>
    </source>
</evidence>
<gene>
    <name evidence="10 14" type="primary">mnmC</name>
    <name evidence="14" type="ORF">ED236_00575</name>
</gene>
<comment type="cofactor">
    <cofactor evidence="10">
        <name>FAD</name>
        <dbReference type="ChEBI" id="CHEBI:57692"/>
    </cofactor>
</comment>
<dbReference type="SUPFAM" id="SSF51905">
    <property type="entry name" value="FAD/NAD(P)-binding domain"/>
    <property type="match status" value="1"/>
</dbReference>
<comment type="similarity">
    <text evidence="10">In the N-terminal section; belongs to the methyltransferase superfamily. tRNA (mnm(5)s(2)U34)-methyltransferase family.</text>
</comment>
<dbReference type="GO" id="GO:0002098">
    <property type="term" value="P:tRNA wobble uridine modification"/>
    <property type="evidence" value="ECO:0007669"/>
    <property type="project" value="TreeGrafter"/>
</dbReference>
<dbReference type="RefSeq" id="WP_123236015.1">
    <property type="nucleotide sequence ID" value="NZ_RJVP01000001.1"/>
</dbReference>
<dbReference type="GO" id="GO:0032259">
    <property type="term" value="P:methylation"/>
    <property type="evidence" value="ECO:0007669"/>
    <property type="project" value="UniProtKB-KW"/>
</dbReference>
<comment type="subcellular location">
    <subcellularLocation>
        <location evidence="10">Cytoplasm</location>
    </subcellularLocation>
</comment>
<comment type="function">
    <text evidence="10">Catalyzes the last two steps in the biosynthesis of 5-methylaminomethyl-2-thiouridine (mnm(5)s(2)U) at the wobble position (U34) in tRNA. Catalyzes the FAD-dependent demodification of cmnm(5)s(2)U34 to nm(5)s(2)U34, followed by the transfer of a methyl group from S-adenosyl-L-methionine to nm(5)s(2)U34, to form mnm(5)s(2)U34.</text>
</comment>
<dbReference type="InterPro" id="IPR047785">
    <property type="entry name" value="tRNA_MNMC2"/>
</dbReference>
<evidence type="ECO:0000256" key="1">
    <source>
        <dbReference type="ARBA" id="ARBA00022490"/>
    </source>
</evidence>
<dbReference type="GO" id="GO:0050660">
    <property type="term" value="F:flavin adenine dinucleotide binding"/>
    <property type="evidence" value="ECO:0007669"/>
    <property type="project" value="UniProtKB-UniRule"/>
</dbReference>
<dbReference type="Gene3D" id="3.30.9.10">
    <property type="entry name" value="D-Amino Acid Oxidase, subunit A, domain 2"/>
    <property type="match status" value="1"/>
</dbReference>
<feature type="region of interest" description="FAD-dependent cmnm(5)s(2)U34 oxidoreductase" evidence="10">
    <location>
        <begin position="274"/>
        <end position="684"/>
    </location>
</feature>
<feature type="region of interest" description="Disordered" evidence="11">
    <location>
        <begin position="1"/>
        <end position="23"/>
    </location>
</feature>
<dbReference type="InterPro" id="IPR023032">
    <property type="entry name" value="tRNA_MAMT_biosynth_bifunc_MnmC"/>
</dbReference>
<evidence type="ECO:0000256" key="6">
    <source>
        <dbReference type="ARBA" id="ARBA00022694"/>
    </source>
</evidence>
<evidence type="ECO:0000313" key="14">
    <source>
        <dbReference type="EMBL" id="ROH88021.1"/>
    </source>
</evidence>
<dbReference type="GO" id="GO:0005737">
    <property type="term" value="C:cytoplasm"/>
    <property type="evidence" value="ECO:0007669"/>
    <property type="project" value="UniProtKB-SubCell"/>
</dbReference>
<dbReference type="InterPro" id="IPR036188">
    <property type="entry name" value="FAD/NAD-bd_sf"/>
</dbReference>
<feature type="domain" description="MnmC-like methyltransferase" evidence="13">
    <location>
        <begin position="117"/>
        <end position="254"/>
    </location>
</feature>
<dbReference type="InterPro" id="IPR017610">
    <property type="entry name" value="tRNA_S-uridine_synth_MnmC_C"/>
</dbReference>
<evidence type="ECO:0000259" key="13">
    <source>
        <dbReference type="Pfam" id="PF05430"/>
    </source>
</evidence>
<evidence type="ECO:0000259" key="12">
    <source>
        <dbReference type="Pfam" id="PF01266"/>
    </source>
</evidence>
<dbReference type="PANTHER" id="PTHR13847:SF283">
    <property type="entry name" value="TRNA 5-METHYLAMINOMETHYL-2-THIOURIDINE BIOSYNTHESIS BIFUNCTIONAL PROTEIN MNMC"/>
    <property type="match status" value="1"/>
</dbReference>
<dbReference type="HAMAP" id="MF_01102">
    <property type="entry name" value="MnmC"/>
    <property type="match status" value="1"/>
</dbReference>
<dbReference type="EMBL" id="RJVP01000001">
    <property type="protein sequence ID" value="ROH88021.1"/>
    <property type="molecule type" value="Genomic_DNA"/>
</dbReference>
<comment type="similarity">
    <text evidence="10">In the C-terminal section; belongs to the DAO family.</text>
</comment>
<dbReference type="NCBIfam" id="TIGR03197">
    <property type="entry name" value="MnmC_Cterm"/>
    <property type="match status" value="1"/>
</dbReference>
<keyword evidence="9 10" id="KW-0511">Multifunctional enzyme</keyword>
<keyword evidence="2 10" id="KW-0489">Methyltransferase</keyword>
<comment type="catalytic activity">
    <reaction evidence="10">
        <text>5-aminomethyl-2-thiouridine(34) in tRNA + S-adenosyl-L-methionine = 5-methylaminomethyl-2-thiouridine(34) in tRNA + S-adenosyl-L-homocysteine + H(+)</text>
        <dbReference type="Rhea" id="RHEA:19569"/>
        <dbReference type="Rhea" id="RHEA-COMP:10195"/>
        <dbReference type="Rhea" id="RHEA-COMP:10197"/>
        <dbReference type="ChEBI" id="CHEBI:15378"/>
        <dbReference type="ChEBI" id="CHEBI:57856"/>
        <dbReference type="ChEBI" id="CHEBI:59789"/>
        <dbReference type="ChEBI" id="CHEBI:74454"/>
        <dbReference type="ChEBI" id="CHEBI:74455"/>
        <dbReference type="EC" id="2.1.1.61"/>
    </reaction>
</comment>
<dbReference type="AlphaFoldDB" id="A0A3N0V612"/>
<evidence type="ECO:0000256" key="4">
    <source>
        <dbReference type="ARBA" id="ARBA00022679"/>
    </source>
</evidence>
<dbReference type="NCBIfam" id="NF033855">
    <property type="entry name" value="tRNA_MNMC2"/>
    <property type="match status" value="1"/>
</dbReference>
<keyword evidence="1 10" id="KW-0963">Cytoplasm</keyword>
<feature type="region of interest" description="tRNA (mnm(5)s(2)U34)-methyltransferase" evidence="10">
    <location>
        <begin position="1"/>
        <end position="256"/>
    </location>
</feature>
<dbReference type="Proteomes" id="UP000275137">
    <property type="component" value="Unassembled WGS sequence"/>
</dbReference>
<dbReference type="Pfam" id="PF05430">
    <property type="entry name" value="Methyltransf_30"/>
    <property type="match status" value="1"/>
</dbReference>
<dbReference type="InterPro" id="IPR006076">
    <property type="entry name" value="FAD-dep_OxRdtase"/>
</dbReference>
<evidence type="ECO:0000313" key="15">
    <source>
        <dbReference type="Proteomes" id="UP000275137"/>
    </source>
</evidence>
<dbReference type="GO" id="GO:0016645">
    <property type="term" value="F:oxidoreductase activity, acting on the CH-NH group of donors"/>
    <property type="evidence" value="ECO:0007669"/>
    <property type="project" value="InterPro"/>
</dbReference>
<name>A0A3N0V612_9PROT</name>
<keyword evidence="4 10" id="KW-0808">Transferase</keyword>
<dbReference type="Pfam" id="PF01266">
    <property type="entry name" value="DAO"/>
    <property type="match status" value="1"/>
</dbReference>
<proteinExistence type="inferred from homology"/>
<evidence type="ECO:0000256" key="7">
    <source>
        <dbReference type="ARBA" id="ARBA00022827"/>
    </source>
</evidence>
<feature type="domain" description="FAD dependent oxidoreductase" evidence="12">
    <location>
        <begin position="271"/>
        <end position="643"/>
    </location>
</feature>